<sequence length="179" mass="20873">MAGLFMKVDVSDDSGKIKDVSLSHECFEFIYDAAIDKENLKKDKKKIKAFLRPRDKLAKERLRRFEGFIWLRRNPLGHVMIPKRSEIEVVKLIPFQSNEEALRKLTTKFEQESFRTVTATEESDLPQVFTETLNSQEWRDDSADDLLAPPRKKSRDSPISISSEEIWEIPDHELFADES</sequence>
<accession>E4XFQ3</accession>
<reference evidence="2" key="1">
    <citation type="journal article" date="2010" name="Science">
        <title>Plasticity of animal genome architecture unmasked by rapid evolution of a pelagic tunicate.</title>
        <authorList>
            <person name="Denoeud F."/>
            <person name="Henriet S."/>
            <person name="Mungpakdee S."/>
            <person name="Aury J.M."/>
            <person name="Da Silva C."/>
            <person name="Brinkmann H."/>
            <person name="Mikhaleva J."/>
            <person name="Olsen L.C."/>
            <person name="Jubin C."/>
            <person name="Canestro C."/>
            <person name="Bouquet J.M."/>
            <person name="Danks G."/>
            <person name="Poulain J."/>
            <person name="Campsteijn C."/>
            <person name="Adamski M."/>
            <person name="Cross I."/>
            <person name="Yadetie F."/>
            <person name="Muffato M."/>
            <person name="Louis A."/>
            <person name="Butcher S."/>
            <person name="Tsagkogeorga G."/>
            <person name="Konrad A."/>
            <person name="Singh S."/>
            <person name="Jensen M.F."/>
            <person name="Cong E.H."/>
            <person name="Eikeseth-Otteraa H."/>
            <person name="Noel B."/>
            <person name="Anthouard V."/>
            <person name="Porcel B.M."/>
            <person name="Kachouri-Lafond R."/>
            <person name="Nishino A."/>
            <person name="Ugolini M."/>
            <person name="Chourrout P."/>
            <person name="Nishida H."/>
            <person name="Aasland R."/>
            <person name="Huzurbazar S."/>
            <person name="Westhof E."/>
            <person name="Delsuc F."/>
            <person name="Lehrach H."/>
            <person name="Reinhardt R."/>
            <person name="Weissenbach J."/>
            <person name="Roy S.W."/>
            <person name="Artiguenave F."/>
            <person name="Postlethwait J.H."/>
            <person name="Manak J.R."/>
            <person name="Thompson E.M."/>
            <person name="Jaillon O."/>
            <person name="Du Pasquier L."/>
            <person name="Boudinot P."/>
            <person name="Liberles D.A."/>
            <person name="Volff J.N."/>
            <person name="Philippe H."/>
            <person name="Lenhard B."/>
            <person name="Roest Crollius H."/>
            <person name="Wincker P."/>
            <person name="Chourrout D."/>
        </authorList>
    </citation>
    <scope>NUCLEOTIDE SEQUENCE [LARGE SCALE GENOMIC DNA]</scope>
</reference>
<name>E4XFQ3_OIKDI</name>
<dbReference type="AlphaFoldDB" id="E4XFQ3"/>
<dbReference type="Proteomes" id="UP000001307">
    <property type="component" value="Unassembled WGS sequence"/>
</dbReference>
<evidence type="ECO:0000313" key="3">
    <source>
        <dbReference type="Proteomes" id="UP000001307"/>
    </source>
</evidence>
<protein>
    <submittedName>
        <fullName evidence="2">Uncharacterized protein</fullName>
    </submittedName>
</protein>
<evidence type="ECO:0000313" key="2">
    <source>
        <dbReference type="EMBL" id="CBY24442.1"/>
    </source>
</evidence>
<dbReference type="EMBL" id="FN653046">
    <property type="protein sequence ID" value="CBY24442.1"/>
    <property type="molecule type" value="Genomic_DNA"/>
</dbReference>
<keyword evidence="3" id="KW-1185">Reference proteome</keyword>
<proteinExistence type="predicted"/>
<feature type="region of interest" description="Disordered" evidence="1">
    <location>
        <begin position="137"/>
        <end position="163"/>
    </location>
</feature>
<dbReference type="InParanoid" id="E4XFQ3"/>
<gene>
    <name evidence="2" type="ORF">GSOID_T00010305001</name>
</gene>
<organism evidence="2">
    <name type="scientific">Oikopleura dioica</name>
    <name type="common">Tunicate</name>
    <dbReference type="NCBI Taxonomy" id="34765"/>
    <lineage>
        <taxon>Eukaryota</taxon>
        <taxon>Metazoa</taxon>
        <taxon>Chordata</taxon>
        <taxon>Tunicata</taxon>
        <taxon>Appendicularia</taxon>
        <taxon>Copelata</taxon>
        <taxon>Oikopleuridae</taxon>
        <taxon>Oikopleura</taxon>
    </lineage>
</organism>
<evidence type="ECO:0000256" key="1">
    <source>
        <dbReference type="SAM" id="MobiDB-lite"/>
    </source>
</evidence>